<reference evidence="1 2" key="1">
    <citation type="journal article" date="2011" name="BMC Genomics">
        <title>Genome sequencing reveals diversification of virulence factor content and possible host adaptation in distinct subpopulations of Salmonella enterica.</title>
        <authorList>
            <person name="den Bakker H.C."/>
            <person name="Moreno Switt A.I."/>
            <person name="Govoni G."/>
            <person name="Cummings C.A."/>
            <person name="Ranieri M.L."/>
            <person name="Degoricija L."/>
            <person name="Hoelzer K."/>
            <person name="Rodriguez-Rivera L.D."/>
            <person name="Brown S."/>
            <person name="Bolchacova E."/>
            <person name="Furtado M.R."/>
            <person name="Wiedmann M."/>
        </authorList>
    </citation>
    <scope>NUCLEOTIDE SEQUENCE [LARGE SCALE GENOMIC DNA]</scope>
    <source>
        <strain evidence="1 2">R8-2977</strain>
    </source>
</reference>
<sequence length="36" mass="3869">MAGVAQQRNMRVKRLRALVTTAAGGLRARSILANCN</sequence>
<protein>
    <submittedName>
        <fullName evidence="1">Uncharacterized protein</fullName>
    </submittedName>
</protein>
<dbReference type="AlphaFoldDB" id="G5RQL7"/>
<organism evidence="1 2">
    <name type="scientific">Salmonella enterica subsp. enterica serovar Urbana str. R8-2977</name>
    <dbReference type="NCBI Taxonomy" id="913084"/>
    <lineage>
        <taxon>Bacteria</taxon>
        <taxon>Pseudomonadati</taxon>
        <taxon>Pseudomonadota</taxon>
        <taxon>Gammaproteobacteria</taxon>
        <taxon>Enterobacterales</taxon>
        <taxon>Enterobacteriaceae</taxon>
        <taxon>Salmonella</taxon>
    </lineage>
</organism>
<comment type="caution">
    <text evidence="1">The sequence shown here is derived from an EMBL/GenBank/DDBJ whole genome shotgun (WGS) entry which is preliminary data.</text>
</comment>
<feature type="non-terminal residue" evidence="1">
    <location>
        <position position="36"/>
    </location>
</feature>
<dbReference type="Proteomes" id="UP000004776">
    <property type="component" value="Unassembled WGS sequence"/>
</dbReference>
<proteinExistence type="predicted"/>
<evidence type="ECO:0000313" key="1">
    <source>
        <dbReference type="EMBL" id="EHD07208.1"/>
    </source>
</evidence>
<dbReference type="EMBL" id="AFCW01000142">
    <property type="protein sequence ID" value="EHD07208.1"/>
    <property type="molecule type" value="Genomic_DNA"/>
</dbReference>
<accession>G5RQL7</accession>
<name>G5RQL7_SALET</name>
<evidence type="ECO:0000313" key="2">
    <source>
        <dbReference type="Proteomes" id="UP000004776"/>
    </source>
</evidence>
<gene>
    <name evidence="1" type="ORF">LTSEURB_0349</name>
</gene>